<proteinExistence type="predicted"/>
<dbReference type="SUPFAM" id="SSF48498">
    <property type="entry name" value="Tetracyclin repressor-like, C-terminal domain"/>
    <property type="match status" value="1"/>
</dbReference>
<accession>A0ABP4R051</accession>
<dbReference type="InterPro" id="IPR036271">
    <property type="entry name" value="Tet_transcr_reg_TetR-rel_C_sf"/>
</dbReference>
<reference evidence="2" key="1">
    <citation type="journal article" date="2019" name="Int. J. Syst. Evol. Microbiol.">
        <title>The Global Catalogue of Microorganisms (GCM) 10K type strain sequencing project: providing services to taxonomists for standard genome sequencing and annotation.</title>
        <authorList>
            <consortium name="The Broad Institute Genomics Platform"/>
            <consortium name="The Broad Institute Genome Sequencing Center for Infectious Disease"/>
            <person name="Wu L."/>
            <person name="Ma J."/>
        </authorList>
    </citation>
    <scope>NUCLEOTIDE SEQUENCE [LARGE SCALE GENOMIC DNA]</scope>
    <source>
        <strain evidence="2">JCM 13929</strain>
    </source>
</reference>
<dbReference type="Gene3D" id="1.10.357.10">
    <property type="entry name" value="Tetracycline Repressor, domain 2"/>
    <property type="match status" value="1"/>
</dbReference>
<dbReference type="Proteomes" id="UP001500064">
    <property type="component" value="Unassembled WGS sequence"/>
</dbReference>
<evidence type="ECO:0008006" key="3">
    <source>
        <dbReference type="Google" id="ProtNLM"/>
    </source>
</evidence>
<name>A0ABP4R051_9ACTN</name>
<protein>
    <recommendedName>
        <fullName evidence="3">Tetracycline repressor TetR C-terminal domain-containing protein</fullName>
    </recommendedName>
</protein>
<keyword evidence="2" id="KW-1185">Reference proteome</keyword>
<evidence type="ECO:0000313" key="1">
    <source>
        <dbReference type="EMBL" id="GAA1630661.1"/>
    </source>
</evidence>
<organism evidence="1 2">
    <name type="scientific">Nonomuraea maheshkhaliensis</name>
    <dbReference type="NCBI Taxonomy" id="419590"/>
    <lineage>
        <taxon>Bacteria</taxon>
        <taxon>Bacillati</taxon>
        <taxon>Actinomycetota</taxon>
        <taxon>Actinomycetes</taxon>
        <taxon>Streptosporangiales</taxon>
        <taxon>Streptosporangiaceae</taxon>
        <taxon>Nonomuraea</taxon>
    </lineage>
</organism>
<evidence type="ECO:0000313" key="2">
    <source>
        <dbReference type="Proteomes" id="UP001500064"/>
    </source>
</evidence>
<gene>
    <name evidence="1" type="ORF">GCM10009733_029280</name>
</gene>
<sequence length="88" mass="9129">MATYMHATARLGADLGSAASSASIAAHSALLGSRVDVQKLPALRAAVDAGAFDYPAGLPEDERQLGYEFGLERILDGVEVLVDARSAI</sequence>
<dbReference type="EMBL" id="BAAAMU010000017">
    <property type="protein sequence ID" value="GAA1630661.1"/>
    <property type="molecule type" value="Genomic_DNA"/>
</dbReference>
<comment type="caution">
    <text evidence="1">The sequence shown here is derived from an EMBL/GenBank/DDBJ whole genome shotgun (WGS) entry which is preliminary data.</text>
</comment>
<dbReference type="RefSeq" id="WP_346104958.1">
    <property type="nucleotide sequence ID" value="NZ_BAAAMU010000017.1"/>
</dbReference>